<dbReference type="InParanoid" id="D8SYV6"/>
<dbReference type="STRING" id="88036.D8SYV6"/>
<feature type="non-terminal residue" evidence="7">
    <location>
        <position position="1"/>
    </location>
</feature>
<dbReference type="eggNOG" id="KOG1663">
    <property type="taxonomic scope" value="Eukaryota"/>
</dbReference>
<dbReference type="EMBL" id="GL377654">
    <property type="protein sequence ID" value="EFJ10372.1"/>
    <property type="molecule type" value="Genomic_DNA"/>
</dbReference>
<dbReference type="InterPro" id="IPR029063">
    <property type="entry name" value="SAM-dependent_MTases_sf"/>
</dbReference>
<dbReference type="HOGENOM" id="CLU_050461_3_2_1"/>
<accession>D8SYV6</accession>
<dbReference type="Gramene" id="EFJ10372">
    <property type="protein sequence ID" value="EFJ10372"/>
    <property type="gene ID" value="SELMODRAFT_128236"/>
</dbReference>
<dbReference type="PANTHER" id="PTHR43836:SF2">
    <property type="entry name" value="CATECHOL O-METHYLTRANSFERASE 1-RELATED"/>
    <property type="match status" value="1"/>
</dbReference>
<sequence length="221" mass="24709">VGDGREQRLLEHVVAEAEPGNPKSVLDVIDRYTASKGTWFMNIGDDKGPILDSVVERSNPRLALELGAYCGYSAVRIASRMKDPNGLLISIEMNPQNVEIARKMVEIAGLSDRVRVLEGTLETCLAELKSIIRDELQLSAIDLVFIDHNKNVYLKDYLQLKEEGLLKSGSVIVADNMGFPGSPSFWRYLKKNAQELHTVEHRCKFEYIGWISDIVTVSTCV</sequence>
<dbReference type="PANTHER" id="PTHR43836">
    <property type="entry name" value="CATECHOL O-METHYLTRANSFERASE 1-RELATED"/>
    <property type="match status" value="1"/>
</dbReference>
<dbReference type="OMA" id="MTIGPER"/>
<name>D8SYV6_SELML</name>
<keyword evidence="2" id="KW-0489">Methyltransferase</keyword>
<evidence type="ECO:0000313" key="8">
    <source>
        <dbReference type="Proteomes" id="UP000001514"/>
    </source>
</evidence>
<dbReference type="EC" id="2.1.1.6" evidence="1"/>
<keyword evidence="5" id="KW-0128">Catecholamine metabolism</keyword>
<dbReference type="KEGG" id="smo:SELMODRAFT_128236"/>
<dbReference type="GO" id="GO:0016206">
    <property type="term" value="F:catechol O-methyltransferase activity"/>
    <property type="evidence" value="ECO:0007669"/>
    <property type="project" value="UniProtKB-EC"/>
</dbReference>
<keyword evidence="4" id="KW-0949">S-adenosyl-L-methionine</keyword>
<evidence type="ECO:0000313" key="7">
    <source>
        <dbReference type="EMBL" id="EFJ10372.1"/>
    </source>
</evidence>
<reference evidence="7 8" key="1">
    <citation type="journal article" date="2011" name="Science">
        <title>The Selaginella genome identifies genetic changes associated with the evolution of vascular plants.</title>
        <authorList>
            <person name="Banks J.A."/>
            <person name="Nishiyama T."/>
            <person name="Hasebe M."/>
            <person name="Bowman J.L."/>
            <person name="Gribskov M."/>
            <person name="dePamphilis C."/>
            <person name="Albert V.A."/>
            <person name="Aono N."/>
            <person name="Aoyama T."/>
            <person name="Ambrose B.A."/>
            <person name="Ashton N.W."/>
            <person name="Axtell M.J."/>
            <person name="Barker E."/>
            <person name="Barker M.S."/>
            <person name="Bennetzen J.L."/>
            <person name="Bonawitz N.D."/>
            <person name="Chapple C."/>
            <person name="Cheng C."/>
            <person name="Correa L.G."/>
            <person name="Dacre M."/>
            <person name="DeBarry J."/>
            <person name="Dreyer I."/>
            <person name="Elias M."/>
            <person name="Engstrom E.M."/>
            <person name="Estelle M."/>
            <person name="Feng L."/>
            <person name="Finet C."/>
            <person name="Floyd S.K."/>
            <person name="Frommer W.B."/>
            <person name="Fujita T."/>
            <person name="Gramzow L."/>
            <person name="Gutensohn M."/>
            <person name="Harholt J."/>
            <person name="Hattori M."/>
            <person name="Heyl A."/>
            <person name="Hirai T."/>
            <person name="Hiwatashi Y."/>
            <person name="Ishikawa M."/>
            <person name="Iwata M."/>
            <person name="Karol K.G."/>
            <person name="Koehler B."/>
            <person name="Kolukisaoglu U."/>
            <person name="Kubo M."/>
            <person name="Kurata T."/>
            <person name="Lalonde S."/>
            <person name="Li K."/>
            <person name="Li Y."/>
            <person name="Litt A."/>
            <person name="Lyons E."/>
            <person name="Manning G."/>
            <person name="Maruyama T."/>
            <person name="Michael T.P."/>
            <person name="Mikami K."/>
            <person name="Miyazaki S."/>
            <person name="Morinaga S."/>
            <person name="Murata T."/>
            <person name="Mueller-Roeber B."/>
            <person name="Nelson D.R."/>
            <person name="Obara M."/>
            <person name="Oguri Y."/>
            <person name="Olmstead R.G."/>
            <person name="Onodera N."/>
            <person name="Petersen B.L."/>
            <person name="Pils B."/>
            <person name="Prigge M."/>
            <person name="Rensing S.A."/>
            <person name="Riano-Pachon D.M."/>
            <person name="Roberts A.W."/>
            <person name="Sato Y."/>
            <person name="Scheller H.V."/>
            <person name="Schulz B."/>
            <person name="Schulz C."/>
            <person name="Shakirov E.V."/>
            <person name="Shibagaki N."/>
            <person name="Shinohara N."/>
            <person name="Shippen D.E."/>
            <person name="Soerensen I."/>
            <person name="Sotooka R."/>
            <person name="Sugimoto N."/>
            <person name="Sugita M."/>
            <person name="Sumikawa N."/>
            <person name="Tanurdzic M."/>
            <person name="Theissen G."/>
            <person name="Ulvskov P."/>
            <person name="Wakazuki S."/>
            <person name="Weng J.K."/>
            <person name="Willats W.W."/>
            <person name="Wipf D."/>
            <person name="Wolf P.G."/>
            <person name="Yang L."/>
            <person name="Zimmer A.D."/>
            <person name="Zhu Q."/>
            <person name="Mitros T."/>
            <person name="Hellsten U."/>
            <person name="Loque D."/>
            <person name="Otillar R."/>
            <person name="Salamov A."/>
            <person name="Schmutz J."/>
            <person name="Shapiro H."/>
            <person name="Lindquist E."/>
            <person name="Lucas S."/>
            <person name="Rokhsar D."/>
            <person name="Grigoriev I.V."/>
        </authorList>
    </citation>
    <scope>NUCLEOTIDE SEQUENCE [LARGE SCALE GENOMIC DNA]</scope>
</reference>
<protein>
    <recommendedName>
        <fullName evidence="1">catechol O-methyltransferase</fullName>
        <ecNumber evidence="1">2.1.1.6</ecNumber>
    </recommendedName>
</protein>
<dbReference type="InterPro" id="IPR002935">
    <property type="entry name" value="SAM_O-MeTrfase"/>
</dbReference>
<dbReference type="CDD" id="cd02440">
    <property type="entry name" value="AdoMet_MTases"/>
    <property type="match status" value="1"/>
</dbReference>
<proteinExistence type="inferred from homology"/>
<gene>
    <name evidence="7" type="ORF">SELMODRAFT_128236</name>
</gene>
<keyword evidence="3" id="KW-0808">Transferase</keyword>
<dbReference type="GO" id="GO:0006584">
    <property type="term" value="P:catecholamine metabolic process"/>
    <property type="evidence" value="ECO:0007669"/>
    <property type="project" value="UniProtKB-KW"/>
</dbReference>
<dbReference type="AlphaFoldDB" id="D8SYV6"/>
<evidence type="ECO:0000256" key="1">
    <source>
        <dbReference type="ARBA" id="ARBA00012880"/>
    </source>
</evidence>
<organism evidence="8">
    <name type="scientific">Selaginella moellendorffii</name>
    <name type="common">Spikemoss</name>
    <dbReference type="NCBI Taxonomy" id="88036"/>
    <lineage>
        <taxon>Eukaryota</taxon>
        <taxon>Viridiplantae</taxon>
        <taxon>Streptophyta</taxon>
        <taxon>Embryophyta</taxon>
        <taxon>Tracheophyta</taxon>
        <taxon>Lycopodiopsida</taxon>
        <taxon>Selaginellales</taxon>
        <taxon>Selaginellaceae</taxon>
        <taxon>Selaginella</taxon>
    </lineage>
</organism>
<evidence type="ECO:0000256" key="4">
    <source>
        <dbReference type="ARBA" id="ARBA00022691"/>
    </source>
</evidence>
<dbReference type="PROSITE" id="PS51682">
    <property type="entry name" value="SAM_OMT_I"/>
    <property type="match status" value="1"/>
</dbReference>
<keyword evidence="8" id="KW-1185">Reference proteome</keyword>
<dbReference type="Gene3D" id="3.40.50.150">
    <property type="entry name" value="Vaccinia Virus protein VP39"/>
    <property type="match status" value="1"/>
</dbReference>
<evidence type="ECO:0000256" key="3">
    <source>
        <dbReference type="ARBA" id="ARBA00022679"/>
    </source>
</evidence>
<dbReference type="GO" id="GO:0032259">
    <property type="term" value="P:methylation"/>
    <property type="evidence" value="ECO:0007669"/>
    <property type="project" value="UniProtKB-KW"/>
</dbReference>
<evidence type="ECO:0000256" key="6">
    <source>
        <dbReference type="ARBA" id="ARBA00023453"/>
    </source>
</evidence>
<evidence type="ECO:0000256" key="5">
    <source>
        <dbReference type="ARBA" id="ARBA00022939"/>
    </source>
</evidence>
<dbReference type="Proteomes" id="UP000001514">
    <property type="component" value="Unassembled WGS sequence"/>
</dbReference>
<dbReference type="SUPFAM" id="SSF53335">
    <property type="entry name" value="S-adenosyl-L-methionine-dependent methyltransferases"/>
    <property type="match status" value="1"/>
</dbReference>
<dbReference type="GO" id="GO:0008171">
    <property type="term" value="F:O-methyltransferase activity"/>
    <property type="evidence" value="ECO:0000318"/>
    <property type="project" value="GO_Central"/>
</dbReference>
<dbReference type="OrthoDB" id="186626at2759"/>
<evidence type="ECO:0000256" key="2">
    <source>
        <dbReference type="ARBA" id="ARBA00022603"/>
    </source>
</evidence>
<comment type="similarity">
    <text evidence="6">Belongs to the class I-like SAM-binding methyltransferase superfamily. Cation-dependent O-methyltransferase family.</text>
</comment>
<dbReference type="FunFam" id="3.40.50.150:FF:000054">
    <property type="entry name" value="Catechol O-methyltransferase"/>
    <property type="match status" value="1"/>
</dbReference>
<dbReference type="Pfam" id="PF01596">
    <property type="entry name" value="Methyltransf_3"/>
    <property type="match status" value="1"/>
</dbReference>